<feature type="region of interest" description="Disordered" evidence="1">
    <location>
        <begin position="85"/>
        <end position="113"/>
    </location>
</feature>
<feature type="compositionally biased region" description="Polar residues" evidence="1">
    <location>
        <begin position="90"/>
        <end position="102"/>
    </location>
</feature>
<evidence type="ECO:0008006" key="3">
    <source>
        <dbReference type="Google" id="ProtNLM"/>
    </source>
</evidence>
<accession>A0A6N2KZC4</accession>
<feature type="compositionally biased region" description="Low complexity" evidence="1">
    <location>
        <begin position="1"/>
        <end position="13"/>
    </location>
</feature>
<dbReference type="EMBL" id="CAADRP010001001">
    <property type="protein sequence ID" value="VFU34050.1"/>
    <property type="molecule type" value="Genomic_DNA"/>
</dbReference>
<name>A0A6N2KZC4_SALVM</name>
<gene>
    <name evidence="2" type="ORF">SVIM_LOCUS161560</name>
</gene>
<protein>
    <recommendedName>
        <fullName evidence="3">Serine-rich protein-like protein</fullName>
    </recommendedName>
</protein>
<evidence type="ECO:0000256" key="1">
    <source>
        <dbReference type="SAM" id="MobiDB-lite"/>
    </source>
</evidence>
<dbReference type="PANTHER" id="PTHR33132">
    <property type="entry name" value="OSJNBB0118P14.9 PROTEIN"/>
    <property type="match status" value="1"/>
</dbReference>
<proteinExistence type="predicted"/>
<reference evidence="2" key="1">
    <citation type="submission" date="2019-03" db="EMBL/GenBank/DDBJ databases">
        <authorList>
            <person name="Mank J."/>
            <person name="Almeida P."/>
        </authorList>
    </citation>
    <scope>NUCLEOTIDE SEQUENCE</scope>
    <source>
        <strain evidence="2">78183</strain>
    </source>
</reference>
<organism evidence="2">
    <name type="scientific">Salix viminalis</name>
    <name type="common">Common osier</name>
    <name type="synonym">Basket willow</name>
    <dbReference type="NCBI Taxonomy" id="40686"/>
    <lineage>
        <taxon>Eukaryota</taxon>
        <taxon>Viridiplantae</taxon>
        <taxon>Streptophyta</taxon>
        <taxon>Embryophyta</taxon>
        <taxon>Tracheophyta</taxon>
        <taxon>Spermatophyta</taxon>
        <taxon>Magnoliopsida</taxon>
        <taxon>eudicotyledons</taxon>
        <taxon>Gunneridae</taxon>
        <taxon>Pentapetalae</taxon>
        <taxon>rosids</taxon>
        <taxon>fabids</taxon>
        <taxon>Malpighiales</taxon>
        <taxon>Salicaceae</taxon>
        <taxon>Saliceae</taxon>
        <taxon>Salix</taxon>
    </lineage>
</organism>
<evidence type="ECO:0000313" key="2">
    <source>
        <dbReference type="EMBL" id="VFU34050.1"/>
    </source>
</evidence>
<sequence length="296" mass="32944">MASSSSSQSKRSSGPVLRSLSPGGRLQTHNNYSLSSSSSASSFASSTSSSFYSSPSAFFQNSHQRSASPTRVNLYSSSPPLSPSFRFSIDRSTSPNRSISVSKKNHSHPISAPKRTCMCSPTTHRGSFRCSLHKNSPVSSNPAMFTPHRLNMRRSAMTNSLVRIGGVEGEWVKRALTALIRPSSHQQRRRGAFQPRSSRLSVMSKAGDEICVHSRVNSLRTVSDRRGGHFCIDLDELGADVLFAVYHRSVHPLHWFITRRPLRVPLPFISCVVFELRYGFAVAFLPRLQKFWRLES</sequence>
<feature type="region of interest" description="Disordered" evidence="1">
    <location>
        <begin position="1"/>
        <end position="38"/>
    </location>
</feature>
<dbReference type="PANTHER" id="PTHR33132:SF53">
    <property type="entry name" value="SERINE-RICH PROTEIN-LIKE PROTEIN"/>
    <property type="match status" value="1"/>
</dbReference>
<dbReference type="AlphaFoldDB" id="A0A6N2KZC4"/>